<evidence type="ECO:0000313" key="3">
    <source>
        <dbReference type="EMBL" id="SDG01351.1"/>
    </source>
</evidence>
<gene>
    <name evidence="3" type="ORF">SAMN05421791_102198</name>
</gene>
<name>A0A1G7QS39_9LACT</name>
<dbReference type="HAMAP" id="MF_00489">
    <property type="entry name" value="UPF0178"/>
    <property type="match status" value="1"/>
</dbReference>
<sequence length="153" mass="17654">MRILIDADACPVKEETIKIGEYYGVDVIMVTTTDHYSSHIIDSKYLQVIYIEPGIEAVDYYLLSIAKKDDIVVTQDYGLASLLFSKYKVIHHSGKVYDEFNIDQLLFERHLGQKMRKAGKKNKGTGKFTKDDRDRFVESLSRIIEDSEQESHK</sequence>
<keyword evidence="4" id="KW-1185">Reference proteome</keyword>
<evidence type="ECO:0000256" key="1">
    <source>
        <dbReference type="ARBA" id="ARBA00008522"/>
    </source>
</evidence>
<dbReference type="Proteomes" id="UP000199708">
    <property type="component" value="Unassembled WGS sequence"/>
</dbReference>
<accession>A0A1G7QS39</accession>
<evidence type="ECO:0000313" key="4">
    <source>
        <dbReference type="Proteomes" id="UP000199708"/>
    </source>
</evidence>
<dbReference type="PANTHER" id="PTHR35146">
    <property type="entry name" value="UPF0178 PROTEIN YAII"/>
    <property type="match status" value="1"/>
</dbReference>
<evidence type="ECO:0000256" key="2">
    <source>
        <dbReference type="HAMAP-Rule" id="MF_00489"/>
    </source>
</evidence>
<comment type="similarity">
    <text evidence="1 2">Belongs to the UPF0178 family.</text>
</comment>
<dbReference type="EMBL" id="FNCK01000002">
    <property type="protein sequence ID" value="SDG01351.1"/>
    <property type="molecule type" value="Genomic_DNA"/>
</dbReference>
<proteinExistence type="inferred from homology"/>
<dbReference type="NCBIfam" id="NF001095">
    <property type="entry name" value="PRK00124.1"/>
    <property type="match status" value="1"/>
</dbReference>
<organism evidence="3 4">
    <name type="scientific">Facklamia miroungae</name>
    <dbReference type="NCBI Taxonomy" id="120956"/>
    <lineage>
        <taxon>Bacteria</taxon>
        <taxon>Bacillati</taxon>
        <taxon>Bacillota</taxon>
        <taxon>Bacilli</taxon>
        <taxon>Lactobacillales</taxon>
        <taxon>Aerococcaceae</taxon>
        <taxon>Facklamia</taxon>
    </lineage>
</organism>
<dbReference type="PANTHER" id="PTHR35146:SF1">
    <property type="entry name" value="UPF0178 PROTEIN YAII"/>
    <property type="match status" value="1"/>
</dbReference>
<protein>
    <recommendedName>
        <fullName evidence="2">UPF0178 protein SAMN05421791_102198</fullName>
    </recommendedName>
</protein>
<dbReference type="AlphaFoldDB" id="A0A1G7QS39"/>
<dbReference type="Pfam" id="PF02639">
    <property type="entry name" value="DUF188"/>
    <property type="match status" value="1"/>
</dbReference>
<dbReference type="InterPro" id="IPR003791">
    <property type="entry name" value="UPF0178"/>
</dbReference>
<dbReference type="STRING" id="120956.SAMN05421791_102198"/>
<reference evidence="3 4" key="1">
    <citation type="submission" date="2016-10" db="EMBL/GenBank/DDBJ databases">
        <authorList>
            <person name="de Groot N.N."/>
        </authorList>
    </citation>
    <scope>NUCLEOTIDE SEQUENCE [LARGE SCALE GENOMIC DNA]</scope>
    <source>
        <strain evidence="3 4">ATCC BAA-466</strain>
    </source>
</reference>
<dbReference type="RefSeq" id="WP_168427148.1">
    <property type="nucleotide sequence ID" value="NZ_FNCK01000002.1"/>
</dbReference>